<organism evidence="2 3">
    <name type="scientific">Nonomuraea spiralis</name>
    <dbReference type="NCBI Taxonomy" id="46182"/>
    <lineage>
        <taxon>Bacteria</taxon>
        <taxon>Bacillati</taxon>
        <taxon>Actinomycetota</taxon>
        <taxon>Actinomycetes</taxon>
        <taxon>Streptosporangiales</taxon>
        <taxon>Streptosporangiaceae</taxon>
        <taxon>Nonomuraea</taxon>
    </lineage>
</organism>
<reference evidence="2 3" key="1">
    <citation type="submission" date="2024-09" db="EMBL/GenBank/DDBJ databases">
        <authorList>
            <person name="Sun Q."/>
            <person name="Mori K."/>
        </authorList>
    </citation>
    <scope>NUCLEOTIDE SEQUENCE [LARGE SCALE GENOMIC DNA]</scope>
    <source>
        <strain evidence="2 3">CCM 3426</strain>
    </source>
</reference>
<evidence type="ECO:0000256" key="1">
    <source>
        <dbReference type="SAM" id="MobiDB-lite"/>
    </source>
</evidence>
<evidence type="ECO:0000313" key="2">
    <source>
        <dbReference type="EMBL" id="MFB9201727.1"/>
    </source>
</evidence>
<dbReference type="Proteomes" id="UP001589647">
    <property type="component" value="Unassembled WGS sequence"/>
</dbReference>
<dbReference type="EMBL" id="JBHMEI010000005">
    <property type="protein sequence ID" value="MFB9201727.1"/>
    <property type="molecule type" value="Genomic_DNA"/>
</dbReference>
<dbReference type="RefSeq" id="WP_189649736.1">
    <property type="nucleotide sequence ID" value="NZ_BMRC01000011.1"/>
</dbReference>
<name>A0ABV5IBL1_9ACTN</name>
<comment type="caution">
    <text evidence="2">The sequence shown here is derived from an EMBL/GenBank/DDBJ whole genome shotgun (WGS) entry which is preliminary data.</text>
</comment>
<sequence>MPKSTVADLLNGRSQKVPDFLLMRTIVEVCQAIAVKSGMPIESVEELTAEFTVLWQAAKAEEGEAARRRNRSSAAARTGGDVLEPVPGEQSSWRPSAMDQRVPLHWGRLGKFRLRLAENGDARAAHELAVLLACEACGAGEKEAEHWRRLAAYWNNRALGAVPEAAGFQLRGRRLVVLARALAEEYARAGKPSSTYFWKAVRQAEASVRKVEARREAEARQEAEVG</sequence>
<proteinExistence type="predicted"/>
<feature type="region of interest" description="Disordered" evidence="1">
    <location>
        <begin position="65"/>
        <end position="97"/>
    </location>
</feature>
<keyword evidence="3" id="KW-1185">Reference proteome</keyword>
<evidence type="ECO:0000313" key="3">
    <source>
        <dbReference type="Proteomes" id="UP001589647"/>
    </source>
</evidence>
<gene>
    <name evidence="2" type="ORF">ACFFV7_11030</name>
</gene>
<accession>A0ABV5IBL1</accession>
<protein>
    <submittedName>
        <fullName evidence="2">Uncharacterized protein</fullName>
    </submittedName>
</protein>